<evidence type="ECO:0000313" key="1">
    <source>
        <dbReference type="EMBL" id="CAB4677436.1"/>
    </source>
</evidence>
<gene>
    <name evidence="1" type="ORF">UFOPK2370_00003</name>
</gene>
<sequence length="109" mass="12604">MLEILRTPEFEFDRDQLVEPGLHAILDMLIERIATGEHVVKKALGKVKGLGDLRGCWAIKFDLLGYPNRYRLVIRYLPHDFAPTEVLLIAVGPRFDGQVYRWADSRLNR</sequence>
<organism evidence="1">
    <name type="scientific">freshwater metagenome</name>
    <dbReference type="NCBI Taxonomy" id="449393"/>
    <lineage>
        <taxon>unclassified sequences</taxon>
        <taxon>metagenomes</taxon>
        <taxon>ecological metagenomes</taxon>
    </lineage>
</organism>
<protein>
    <submittedName>
        <fullName evidence="1">Unannotated protein</fullName>
    </submittedName>
</protein>
<proteinExistence type="predicted"/>
<name>A0A6J6MUA6_9ZZZZ</name>
<dbReference type="EMBL" id="CAEZXK010000001">
    <property type="protein sequence ID" value="CAB4677436.1"/>
    <property type="molecule type" value="Genomic_DNA"/>
</dbReference>
<accession>A0A6J6MUA6</accession>
<reference evidence="1" key="1">
    <citation type="submission" date="2020-05" db="EMBL/GenBank/DDBJ databases">
        <authorList>
            <person name="Chiriac C."/>
            <person name="Salcher M."/>
            <person name="Ghai R."/>
            <person name="Kavagutti S V."/>
        </authorList>
    </citation>
    <scope>NUCLEOTIDE SEQUENCE</scope>
</reference>
<dbReference type="AlphaFoldDB" id="A0A6J6MUA6"/>